<dbReference type="GO" id="GO:0031145">
    <property type="term" value="P:anaphase-promoting complex-dependent catabolic process"/>
    <property type="evidence" value="ECO:0007669"/>
    <property type="project" value="UniProtKB-ARBA"/>
</dbReference>
<dbReference type="STRING" id="6412.T1FGK5"/>
<dbReference type="InterPro" id="IPR023313">
    <property type="entry name" value="UBQ-conjugating_AS"/>
</dbReference>
<keyword evidence="9" id="KW-0131">Cell cycle</keyword>
<dbReference type="PANTHER" id="PTHR24067">
    <property type="entry name" value="UBIQUITIN-CONJUGATING ENZYME E2"/>
    <property type="match status" value="1"/>
</dbReference>
<dbReference type="InParanoid" id="T1FGK5"/>
<dbReference type="GO" id="GO:0061631">
    <property type="term" value="F:ubiquitin conjugating enzyme activity"/>
    <property type="evidence" value="ECO:0000318"/>
    <property type="project" value="GO_Central"/>
</dbReference>
<feature type="domain" description="UBC core" evidence="12">
    <location>
        <begin position="12"/>
        <end position="158"/>
    </location>
</feature>
<keyword evidence="5" id="KW-0808">Transferase</keyword>
<dbReference type="SMART" id="SM00212">
    <property type="entry name" value="UBCc"/>
    <property type="match status" value="1"/>
</dbReference>
<reference evidence="13 15" key="2">
    <citation type="journal article" date="2013" name="Nature">
        <title>Insights into bilaterian evolution from three spiralian genomes.</title>
        <authorList>
            <person name="Simakov O."/>
            <person name="Marletaz F."/>
            <person name="Cho S.J."/>
            <person name="Edsinger-Gonzales E."/>
            <person name="Havlak P."/>
            <person name="Hellsten U."/>
            <person name="Kuo D.H."/>
            <person name="Larsson T."/>
            <person name="Lv J."/>
            <person name="Arendt D."/>
            <person name="Savage R."/>
            <person name="Osoegawa K."/>
            <person name="de Jong P."/>
            <person name="Grimwood J."/>
            <person name="Chapman J.A."/>
            <person name="Shapiro H."/>
            <person name="Aerts A."/>
            <person name="Otillar R.P."/>
            <person name="Terry A.Y."/>
            <person name="Boore J.L."/>
            <person name="Grigoriev I.V."/>
            <person name="Lindberg D.R."/>
            <person name="Seaver E.C."/>
            <person name="Weisblat D.A."/>
            <person name="Putnam N.H."/>
            <person name="Rokhsar D.S."/>
        </authorList>
    </citation>
    <scope>NUCLEOTIDE SEQUENCE</scope>
</reference>
<dbReference type="Proteomes" id="UP000015101">
    <property type="component" value="Unassembled WGS sequence"/>
</dbReference>
<dbReference type="EC" id="2.3.2.23" evidence="3"/>
<keyword evidence="8 11" id="KW-0067">ATP-binding</keyword>
<dbReference type="KEGG" id="hro:HELRODRAFT_181061"/>
<keyword evidence="4" id="KW-0132">Cell division</keyword>
<dbReference type="AlphaFoldDB" id="T1FGK5"/>
<keyword evidence="6 11" id="KW-0547">Nucleotide-binding</keyword>
<dbReference type="RefSeq" id="XP_009028586.1">
    <property type="nucleotide sequence ID" value="XM_009030338.1"/>
</dbReference>
<evidence type="ECO:0000256" key="9">
    <source>
        <dbReference type="ARBA" id="ARBA00023306"/>
    </source>
</evidence>
<comment type="similarity">
    <text evidence="11">Belongs to the ubiquitin-conjugating enzyme family.</text>
</comment>
<evidence type="ECO:0000256" key="2">
    <source>
        <dbReference type="ARBA" id="ARBA00004906"/>
    </source>
</evidence>
<dbReference type="FunFam" id="3.10.110.10:FF:000034">
    <property type="entry name" value="Ubiquitin-conjugating enzyme E2 S"/>
    <property type="match status" value="1"/>
</dbReference>
<evidence type="ECO:0000256" key="3">
    <source>
        <dbReference type="ARBA" id="ARBA00012486"/>
    </source>
</evidence>
<accession>T1FGK5</accession>
<dbReference type="HOGENOM" id="CLU_030988_5_3_1"/>
<dbReference type="SUPFAM" id="SSF54495">
    <property type="entry name" value="UBC-like"/>
    <property type="match status" value="1"/>
</dbReference>
<evidence type="ECO:0000256" key="10">
    <source>
        <dbReference type="PROSITE-ProRule" id="PRU10133"/>
    </source>
</evidence>
<dbReference type="OMA" id="QPAKCGA"/>
<reference evidence="14" key="3">
    <citation type="submission" date="2015-06" db="UniProtKB">
        <authorList>
            <consortium name="EnsemblMetazoa"/>
        </authorList>
    </citation>
    <scope>IDENTIFICATION</scope>
</reference>
<dbReference type="CDD" id="cd23804">
    <property type="entry name" value="UBCc_UBE2S"/>
    <property type="match status" value="1"/>
</dbReference>
<dbReference type="GeneID" id="20207954"/>
<protein>
    <recommendedName>
        <fullName evidence="3">E2 ubiquitin-conjugating enzyme</fullName>
        <ecNumber evidence="3">2.3.2.23</ecNumber>
    </recommendedName>
</protein>
<comment type="catalytic activity">
    <reaction evidence="1">
        <text>S-ubiquitinyl-[E1 ubiquitin-activating enzyme]-L-cysteine + [E2 ubiquitin-conjugating enzyme]-L-cysteine = [E1 ubiquitin-activating enzyme]-L-cysteine + S-ubiquitinyl-[E2 ubiquitin-conjugating enzyme]-L-cysteine.</text>
        <dbReference type="EC" id="2.3.2.23"/>
    </reaction>
</comment>
<reference evidence="15" key="1">
    <citation type="submission" date="2012-12" db="EMBL/GenBank/DDBJ databases">
        <authorList>
            <person name="Hellsten U."/>
            <person name="Grimwood J."/>
            <person name="Chapman J.A."/>
            <person name="Shapiro H."/>
            <person name="Aerts A."/>
            <person name="Otillar R.P."/>
            <person name="Terry A.Y."/>
            <person name="Boore J.L."/>
            <person name="Simakov O."/>
            <person name="Marletaz F."/>
            <person name="Cho S.-J."/>
            <person name="Edsinger-Gonzales E."/>
            <person name="Havlak P."/>
            <person name="Kuo D.-H."/>
            <person name="Larsson T."/>
            <person name="Lv J."/>
            <person name="Arendt D."/>
            <person name="Savage R."/>
            <person name="Osoegawa K."/>
            <person name="de Jong P."/>
            <person name="Lindberg D.R."/>
            <person name="Seaver E.C."/>
            <person name="Weisblat D.A."/>
            <person name="Putnam N.H."/>
            <person name="Grigoriev I.V."/>
            <person name="Rokhsar D.S."/>
        </authorList>
    </citation>
    <scope>NUCLEOTIDE SEQUENCE</scope>
</reference>
<evidence type="ECO:0000256" key="11">
    <source>
        <dbReference type="RuleBase" id="RU362109"/>
    </source>
</evidence>
<dbReference type="InterPro" id="IPR050113">
    <property type="entry name" value="Ub_conjugating_enzyme"/>
</dbReference>
<dbReference type="EMBL" id="AMQM01007456">
    <property type="status" value="NOT_ANNOTATED_CDS"/>
    <property type="molecule type" value="Genomic_DNA"/>
</dbReference>
<organism evidence="14 15">
    <name type="scientific">Helobdella robusta</name>
    <name type="common">Californian leech</name>
    <dbReference type="NCBI Taxonomy" id="6412"/>
    <lineage>
        <taxon>Eukaryota</taxon>
        <taxon>Metazoa</taxon>
        <taxon>Spiralia</taxon>
        <taxon>Lophotrochozoa</taxon>
        <taxon>Annelida</taxon>
        <taxon>Clitellata</taxon>
        <taxon>Hirudinea</taxon>
        <taxon>Rhynchobdellida</taxon>
        <taxon>Glossiphoniidae</taxon>
        <taxon>Helobdella</taxon>
    </lineage>
</organism>
<dbReference type="OrthoDB" id="10069349at2759"/>
<gene>
    <name evidence="14" type="primary">20207954</name>
    <name evidence="13" type="ORF">HELRODRAFT_181061</name>
</gene>
<dbReference type="Gene3D" id="3.10.110.10">
    <property type="entry name" value="Ubiquitin Conjugating Enzyme"/>
    <property type="match status" value="1"/>
</dbReference>
<evidence type="ECO:0000259" key="12">
    <source>
        <dbReference type="PROSITE" id="PS50127"/>
    </source>
</evidence>
<dbReference type="GO" id="GO:0051301">
    <property type="term" value="P:cell division"/>
    <property type="evidence" value="ECO:0007669"/>
    <property type="project" value="UniProtKB-KW"/>
</dbReference>
<dbReference type="eggNOG" id="KOG0423">
    <property type="taxonomic scope" value="Eukaryota"/>
</dbReference>
<evidence type="ECO:0000256" key="5">
    <source>
        <dbReference type="ARBA" id="ARBA00022679"/>
    </source>
</evidence>
<dbReference type="InterPro" id="IPR016135">
    <property type="entry name" value="UBQ-conjugating_enzyme/RWD"/>
</dbReference>
<dbReference type="GO" id="GO:0000209">
    <property type="term" value="P:protein polyubiquitination"/>
    <property type="evidence" value="ECO:0000318"/>
    <property type="project" value="GO_Central"/>
</dbReference>
<feature type="active site" description="Glycyl thioester intermediate" evidence="10">
    <location>
        <position position="96"/>
    </location>
</feature>
<dbReference type="InterPro" id="IPR000608">
    <property type="entry name" value="UBC"/>
</dbReference>
<dbReference type="PROSITE" id="PS50127">
    <property type="entry name" value="UBC_2"/>
    <property type="match status" value="1"/>
</dbReference>
<dbReference type="GO" id="GO:0006511">
    <property type="term" value="P:ubiquitin-dependent protein catabolic process"/>
    <property type="evidence" value="ECO:0000318"/>
    <property type="project" value="GO_Central"/>
</dbReference>
<dbReference type="EMBL" id="KB097620">
    <property type="protein sequence ID" value="ESN93311.1"/>
    <property type="molecule type" value="Genomic_DNA"/>
</dbReference>
<dbReference type="GO" id="GO:0005524">
    <property type="term" value="F:ATP binding"/>
    <property type="evidence" value="ECO:0007669"/>
    <property type="project" value="UniProtKB-UniRule"/>
</dbReference>
<dbReference type="GO" id="GO:0005634">
    <property type="term" value="C:nucleus"/>
    <property type="evidence" value="ECO:0000318"/>
    <property type="project" value="GO_Central"/>
</dbReference>
<dbReference type="FunCoup" id="T1FGK5">
    <property type="interactions" value="1473"/>
</dbReference>
<evidence type="ECO:0000256" key="1">
    <source>
        <dbReference type="ARBA" id="ARBA00000485"/>
    </source>
</evidence>
<evidence type="ECO:0000256" key="6">
    <source>
        <dbReference type="ARBA" id="ARBA00022741"/>
    </source>
</evidence>
<name>T1FGK5_HELRO</name>
<dbReference type="GO" id="GO:0010458">
    <property type="term" value="P:exit from mitosis"/>
    <property type="evidence" value="ECO:0007669"/>
    <property type="project" value="UniProtKB-ARBA"/>
</dbReference>
<evidence type="ECO:0000256" key="7">
    <source>
        <dbReference type="ARBA" id="ARBA00022786"/>
    </source>
</evidence>
<sequence length="163" mass="18420">MSTSNVENLNPNVIRLVTKELLDLQKNPPEGIRVTLNESDVTDIHAVIEGPEETPYEGGSFEVKLILNRNFPQEPPKGFFLTKIFHPNVAQNGEICVNTLKKDWQPNYGIKHILLTIKCLLIVPNPESALNEEAGKLILEQYENYCSRAKLFTEIHARPSLSK</sequence>
<proteinExistence type="inferred from homology"/>
<evidence type="ECO:0000313" key="15">
    <source>
        <dbReference type="Proteomes" id="UP000015101"/>
    </source>
</evidence>
<dbReference type="CTD" id="20207954"/>
<keyword evidence="7 11" id="KW-0833">Ubl conjugation pathway</keyword>
<keyword evidence="15" id="KW-1185">Reference proteome</keyword>
<evidence type="ECO:0000256" key="8">
    <source>
        <dbReference type="ARBA" id="ARBA00022840"/>
    </source>
</evidence>
<evidence type="ECO:0000313" key="13">
    <source>
        <dbReference type="EMBL" id="ESN93311.1"/>
    </source>
</evidence>
<dbReference type="Pfam" id="PF00179">
    <property type="entry name" value="UQ_con"/>
    <property type="match status" value="1"/>
</dbReference>
<evidence type="ECO:0000256" key="4">
    <source>
        <dbReference type="ARBA" id="ARBA00022618"/>
    </source>
</evidence>
<evidence type="ECO:0000313" key="14">
    <source>
        <dbReference type="EnsemblMetazoa" id="HelroP181061"/>
    </source>
</evidence>
<dbReference type="EnsemblMetazoa" id="HelroT181061">
    <property type="protein sequence ID" value="HelroP181061"/>
    <property type="gene ID" value="HelroG181061"/>
</dbReference>
<comment type="pathway">
    <text evidence="2">Protein modification; protein ubiquitination.</text>
</comment>
<dbReference type="PROSITE" id="PS00183">
    <property type="entry name" value="UBC_1"/>
    <property type="match status" value="1"/>
</dbReference>